<evidence type="ECO:0000256" key="1">
    <source>
        <dbReference type="SAM" id="MobiDB-lite"/>
    </source>
</evidence>
<feature type="compositionally biased region" description="Low complexity" evidence="1">
    <location>
        <begin position="208"/>
        <end position="231"/>
    </location>
</feature>
<dbReference type="Proteomes" id="UP000037594">
    <property type="component" value="Unassembled WGS sequence"/>
</dbReference>
<feature type="region of interest" description="Disordered" evidence="1">
    <location>
        <begin position="452"/>
        <end position="489"/>
    </location>
</feature>
<dbReference type="EMBL" id="LFOD01000008">
    <property type="protein sequence ID" value="KMV18279.1"/>
    <property type="molecule type" value="Genomic_DNA"/>
</dbReference>
<accession>A0A0J8WYQ9</accession>
<comment type="caution">
    <text evidence="2">The sequence shown here is derived from an EMBL/GenBank/DDBJ whole genome shotgun (WGS) entry which is preliminary data.</text>
</comment>
<organism evidence="2 3">
    <name type="scientific">Mycolicibacterium conceptionense</name>
    <dbReference type="NCBI Taxonomy" id="451644"/>
    <lineage>
        <taxon>Bacteria</taxon>
        <taxon>Bacillati</taxon>
        <taxon>Actinomycetota</taxon>
        <taxon>Actinomycetes</taxon>
        <taxon>Mycobacteriales</taxon>
        <taxon>Mycobacteriaceae</taxon>
        <taxon>Mycolicibacterium</taxon>
    </lineage>
</organism>
<evidence type="ECO:0000313" key="2">
    <source>
        <dbReference type="EMBL" id="KMV18279.1"/>
    </source>
</evidence>
<gene>
    <name evidence="2" type="ORF">ACT17_11610</name>
</gene>
<proteinExistence type="predicted"/>
<dbReference type="PATRIC" id="fig|451644.5.peg.2394"/>
<feature type="compositionally biased region" description="Gly residues" evidence="1">
    <location>
        <begin position="311"/>
        <end position="341"/>
    </location>
</feature>
<evidence type="ECO:0000313" key="3">
    <source>
        <dbReference type="Proteomes" id="UP000037594"/>
    </source>
</evidence>
<feature type="compositionally biased region" description="Low complexity" evidence="1">
    <location>
        <begin position="248"/>
        <end position="260"/>
    </location>
</feature>
<reference evidence="2 3" key="1">
    <citation type="submission" date="2015-06" db="EMBL/GenBank/DDBJ databases">
        <title>Genome sequence of Mycobacterium conceptionense strain MLE.</title>
        <authorList>
            <person name="Greninger A.L."/>
            <person name="Cunningham G."/>
            <person name="Chiu C.Y."/>
            <person name="Miller S."/>
        </authorList>
    </citation>
    <scope>NUCLEOTIDE SEQUENCE [LARGE SCALE GENOMIC DNA]</scope>
    <source>
        <strain evidence="2 3">MLE</strain>
    </source>
</reference>
<dbReference type="RefSeq" id="WP_048895719.1">
    <property type="nucleotide sequence ID" value="NZ_LFOD01000008.1"/>
</dbReference>
<feature type="compositionally biased region" description="Low complexity" evidence="1">
    <location>
        <begin position="342"/>
        <end position="370"/>
    </location>
</feature>
<protein>
    <submittedName>
        <fullName evidence="2">Uncharacterized protein</fullName>
    </submittedName>
</protein>
<sequence>MAVEKVPDPYNLIQDNFPTDSEEKFATSAASMGELVLHHNLMSSEYTSAITGLGDEHFQGMLADATREEFSKLSKSHDAGEQFCQKLAETFASLGMQILTCKNNINTACSMASAKIGVWENLKILANAETQKEYQKKIDDTKTKTREDIASLNDQLEKSMTDAETSLGALHEQFLAETAETGGGSSSPSARSSRETPVQAVSRESHDGSLGADALGAGSGSGVDAANGAGAEQLSNAASPMNPGALMGGMPQQMPAPAGGAPAGGGMGSQLPGQELASKAMDMAQNLGGKESTFLSDDSVKDLLAASSENSGGGHGGGDLSSSEGGQGGSNEGGSAGGGAVGAVPVSNPSVASGPSPAAPVASARPAGGPSVAMTELAGAPATAGGVVNGLGSAASGVSGLAGSPVAAVPAVAQPISTAATNVGGTGYGAPLAFSPNAGSVVVPSTPGVVGSGPVSAAPGTPGSSSVVPPTGGPAAPAAAPAAPVSPAPVPAPAPVGAPPVVAGVAPVPASLGSVPAGVLNLLGPPAMLAVSAAAPERLAQLPVEQRITILNTASIVTQMREIGWPASVATALLDDGVVVAVAIATGDDLSIMPADITIPKASILLHNFNLGERFRSEWAGNADTVAKLLAGIDRHPWLNRSMIKHVCAFTRNREIADPAVPFTPMSMDAAWAIRYLYTPPRETAPAYSLQTETFTEDQIRYLLGVAERHWRLPTIRLRREGQARLESASMFASRWSDTGEAVLHSSPRGYDQRIAGFLYSSARESLLAGDLDRASWYAQYLRRQTLPSAQGAAA</sequence>
<feature type="compositionally biased region" description="Low complexity" evidence="1">
    <location>
        <begin position="452"/>
        <end position="483"/>
    </location>
</feature>
<feature type="region of interest" description="Disordered" evidence="1">
    <location>
        <begin position="306"/>
        <end position="370"/>
    </location>
</feature>
<dbReference type="AlphaFoldDB" id="A0A0J8WYQ9"/>
<feature type="region of interest" description="Disordered" evidence="1">
    <location>
        <begin position="179"/>
        <end position="273"/>
    </location>
</feature>
<name>A0A0J8WYQ9_9MYCO</name>